<dbReference type="Pfam" id="PF04205">
    <property type="entry name" value="FMN_bind"/>
    <property type="match status" value="1"/>
</dbReference>
<dbReference type="SMART" id="SM00900">
    <property type="entry name" value="FMN_bind"/>
    <property type="match status" value="1"/>
</dbReference>
<reference evidence="3 4" key="1">
    <citation type="submission" date="2020-07" db="EMBL/GenBank/DDBJ databases">
        <title>Sequencing the genomes of 1000 actinobacteria strains.</title>
        <authorList>
            <person name="Klenk H.-P."/>
        </authorList>
    </citation>
    <scope>NUCLEOTIDE SEQUENCE [LARGE SCALE GENOMIC DNA]</scope>
    <source>
        <strain evidence="3 4">DSM 23871</strain>
    </source>
</reference>
<dbReference type="EMBL" id="JACCBJ010000001">
    <property type="protein sequence ID" value="NYD75430.1"/>
    <property type="molecule type" value="Genomic_DNA"/>
</dbReference>
<evidence type="ECO:0000256" key="1">
    <source>
        <dbReference type="SAM" id="MobiDB-lite"/>
    </source>
</evidence>
<evidence type="ECO:0000313" key="3">
    <source>
        <dbReference type="EMBL" id="NYD75430.1"/>
    </source>
</evidence>
<organism evidence="3 4">
    <name type="scientific">Leifsonia soli</name>
    <dbReference type="NCBI Taxonomy" id="582665"/>
    <lineage>
        <taxon>Bacteria</taxon>
        <taxon>Bacillati</taxon>
        <taxon>Actinomycetota</taxon>
        <taxon>Actinomycetes</taxon>
        <taxon>Micrococcales</taxon>
        <taxon>Microbacteriaceae</taxon>
        <taxon>Leifsonia</taxon>
    </lineage>
</organism>
<evidence type="ECO:0000259" key="2">
    <source>
        <dbReference type="SMART" id="SM00900"/>
    </source>
</evidence>
<dbReference type="Proteomes" id="UP000589620">
    <property type="component" value="Unassembled WGS sequence"/>
</dbReference>
<proteinExistence type="predicted"/>
<gene>
    <name evidence="3" type="ORF">BJ963_002949</name>
</gene>
<evidence type="ECO:0000313" key="4">
    <source>
        <dbReference type="Proteomes" id="UP000589620"/>
    </source>
</evidence>
<dbReference type="GO" id="GO:0016020">
    <property type="term" value="C:membrane"/>
    <property type="evidence" value="ECO:0007669"/>
    <property type="project" value="InterPro"/>
</dbReference>
<accession>A0A852T4I4</accession>
<keyword evidence="4" id="KW-1185">Reference proteome</keyword>
<dbReference type="Gene3D" id="3.90.1010.20">
    <property type="match status" value="1"/>
</dbReference>
<dbReference type="GO" id="GO:0010181">
    <property type="term" value="F:FMN binding"/>
    <property type="evidence" value="ECO:0007669"/>
    <property type="project" value="InterPro"/>
</dbReference>
<dbReference type="RefSeq" id="WP_179457346.1">
    <property type="nucleotide sequence ID" value="NZ_BAAAPX010000001.1"/>
</dbReference>
<name>A0A852T4I4_9MICO</name>
<sequence>MNSRSWRGTVLFTVILVVMGATVGLKLYGLGDEVTTASSSVHSTASGTGSTTSGSGTGSSGTSSSGSAASSTPTPTPSASSSSSATKTITGSAVDTRYGAVQVQVTFSGSTITALKTLQAPDRDGRDVEINSQALPLLEQEVLASQSANIDTVSGATYTSEGYIQSVQSAIDQR</sequence>
<dbReference type="InterPro" id="IPR007329">
    <property type="entry name" value="FMN-bd"/>
</dbReference>
<feature type="domain" description="FMN-binding" evidence="2">
    <location>
        <begin position="97"/>
        <end position="174"/>
    </location>
</feature>
<comment type="caution">
    <text evidence="3">The sequence shown here is derived from an EMBL/GenBank/DDBJ whole genome shotgun (WGS) entry which is preliminary data.</text>
</comment>
<dbReference type="AlphaFoldDB" id="A0A852T4I4"/>
<protein>
    <submittedName>
        <fullName evidence="3">Uncharacterized protein with FMN-binding domain</fullName>
    </submittedName>
</protein>
<feature type="region of interest" description="Disordered" evidence="1">
    <location>
        <begin position="38"/>
        <end position="88"/>
    </location>
</feature>